<evidence type="ECO:0000313" key="1">
    <source>
        <dbReference type="EMBL" id="GAG17823.1"/>
    </source>
</evidence>
<dbReference type="AlphaFoldDB" id="X0VZF7"/>
<feature type="non-terminal residue" evidence="1">
    <location>
        <position position="32"/>
    </location>
</feature>
<protein>
    <submittedName>
        <fullName evidence="1">Uncharacterized protein</fullName>
    </submittedName>
</protein>
<proteinExistence type="predicted"/>
<accession>X0VZF7</accession>
<gene>
    <name evidence="1" type="ORF">S01H1_46967</name>
</gene>
<dbReference type="EMBL" id="BARS01030092">
    <property type="protein sequence ID" value="GAG17823.1"/>
    <property type="molecule type" value="Genomic_DNA"/>
</dbReference>
<sequence>MKMDRFIAGSNYTINRLLAWKVSPEKIIKNFP</sequence>
<name>X0VZF7_9ZZZZ</name>
<comment type="caution">
    <text evidence="1">The sequence shown here is derived from an EMBL/GenBank/DDBJ whole genome shotgun (WGS) entry which is preliminary data.</text>
</comment>
<reference evidence="1" key="1">
    <citation type="journal article" date="2014" name="Front. Microbiol.">
        <title>High frequency of phylogenetically diverse reductive dehalogenase-homologous genes in deep subseafloor sedimentary metagenomes.</title>
        <authorList>
            <person name="Kawai M."/>
            <person name="Futagami T."/>
            <person name="Toyoda A."/>
            <person name="Takaki Y."/>
            <person name="Nishi S."/>
            <person name="Hori S."/>
            <person name="Arai W."/>
            <person name="Tsubouchi T."/>
            <person name="Morono Y."/>
            <person name="Uchiyama I."/>
            <person name="Ito T."/>
            <person name="Fujiyama A."/>
            <person name="Inagaki F."/>
            <person name="Takami H."/>
        </authorList>
    </citation>
    <scope>NUCLEOTIDE SEQUENCE</scope>
    <source>
        <strain evidence="1">Expedition CK06-06</strain>
    </source>
</reference>
<organism evidence="1">
    <name type="scientific">marine sediment metagenome</name>
    <dbReference type="NCBI Taxonomy" id="412755"/>
    <lineage>
        <taxon>unclassified sequences</taxon>
        <taxon>metagenomes</taxon>
        <taxon>ecological metagenomes</taxon>
    </lineage>
</organism>